<evidence type="ECO:0000256" key="1">
    <source>
        <dbReference type="ARBA" id="ARBA00023002"/>
    </source>
</evidence>
<keyword evidence="1" id="KW-0560">Oxidoreductase</keyword>
<evidence type="ECO:0000313" key="4">
    <source>
        <dbReference type="EMBL" id="CAI4062027.1"/>
    </source>
</evidence>
<dbReference type="InterPro" id="IPR036291">
    <property type="entry name" value="NAD(P)-bd_dom_sf"/>
</dbReference>
<dbReference type="Pfam" id="PF01370">
    <property type="entry name" value="Epimerase"/>
    <property type="match status" value="1"/>
</dbReference>
<feature type="domain" description="NAD-dependent epimerase/dehydratase" evidence="3">
    <location>
        <begin position="8"/>
        <end position="262"/>
    </location>
</feature>
<dbReference type="InterPro" id="IPR050425">
    <property type="entry name" value="NAD(P)_dehydrat-like"/>
</dbReference>
<dbReference type="CDD" id="cd05227">
    <property type="entry name" value="AR_SDR_e"/>
    <property type="match status" value="1"/>
</dbReference>
<dbReference type="PANTHER" id="PTHR10366:SF564">
    <property type="entry name" value="STEROL-4-ALPHA-CARBOXYLATE 3-DEHYDROGENASE, DECARBOXYLATING"/>
    <property type="match status" value="1"/>
</dbReference>
<accession>A0AA35JH85</accession>
<dbReference type="GO" id="GO:0016616">
    <property type="term" value="F:oxidoreductase activity, acting on the CH-OH group of donors, NAD or NADP as acceptor"/>
    <property type="evidence" value="ECO:0007669"/>
    <property type="project" value="TreeGrafter"/>
</dbReference>
<evidence type="ECO:0000256" key="2">
    <source>
        <dbReference type="ARBA" id="ARBA00023445"/>
    </source>
</evidence>
<name>A0AA35JH85_SACUV</name>
<reference evidence="4" key="1">
    <citation type="submission" date="2022-10" db="EMBL/GenBank/DDBJ databases">
        <authorList>
            <person name="Byrne P K."/>
        </authorList>
    </citation>
    <scope>NUCLEOTIDE SEQUENCE</scope>
    <source>
        <strain evidence="4">CBS7001</strain>
    </source>
</reference>
<evidence type="ECO:0000259" key="3">
    <source>
        <dbReference type="Pfam" id="PF01370"/>
    </source>
</evidence>
<dbReference type="PANTHER" id="PTHR10366">
    <property type="entry name" value="NAD DEPENDENT EPIMERASE/DEHYDRATASE"/>
    <property type="match status" value="1"/>
</dbReference>
<dbReference type="InterPro" id="IPR001509">
    <property type="entry name" value="Epimerase_deHydtase"/>
</dbReference>
<protein>
    <recommendedName>
        <fullName evidence="3">NAD-dependent epimerase/dehydratase domain-containing protein</fullName>
    </recommendedName>
</protein>
<dbReference type="Gene3D" id="3.40.50.720">
    <property type="entry name" value="NAD(P)-binding Rossmann-like Domain"/>
    <property type="match status" value="1"/>
</dbReference>
<evidence type="ECO:0000313" key="5">
    <source>
        <dbReference type="Proteomes" id="UP001162090"/>
    </source>
</evidence>
<dbReference type="Proteomes" id="UP001162090">
    <property type="component" value="Chromosome 7"/>
</dbReference>
<dbReference type="AlphaFoldDB" id="A0AA35JH85"/>
<gene>
    <name evidence="4" type="primary">SUVC07G0960</name>
    <name evidence="4" type="ORF">SUVC_07G0960</name>
</gene>
<sequence length="346" mass="37773">MTTKENTVFVSGATGFIALHVVDDLLKAGYKVIGSGRSQEKNDCLLKKFNNHPNLSMEIVKDIAAPGAFDEVFQKHGEQIKVVVHTASPFHFQTTDFQKDLLSPAVHGTKSILEAIKKYAADTVEKVVVTSSVAALAAPSEMGKTNVVLTEKSWNADTWESCQADAVSAYCGSKKFAEQAAWDFLKENQSSVKFTLSTINPGFVFGPQMFADSLKNGINTSSGVIAQLVHSKVGDQFYNYSGSFIDVRDVSRAHLAAFEKPECAGERLILCEDLFCSQDILDTLNEEFPQLHGKIAVGEPGSGASFLEKSSCKIDNSKTKKLLGFKFNNFKDCIVDTASQMLEVQK</sequence>
<dbReference type="EMBL" id="OX365918">
    <property type="protein sequence ID" value="CAI4062027.1"/>
    <property type="molecule type" value="Genomic_DNA"/>
</dbReference>
<dbReference type="SUPFAM" id="SSF51735">
    <property type="entry name" value="NAD(P)-binding Rossmann-fold domains"/>
    <property type="match status" value="1"/>
</dbReference>
<proteinExistence type="inferred from homology"/>
<comment type="similarity">
    <text evidence="2">Belongs to the NAD(P)-dependent epimerase/dehydratase family. Dihydroflavonol-4-reductase subfamily.</text>
</comment>
<dbReference type="FunFam" id="3.40.50.720:FF:000191">
    <property type="entry name" value="Methylglyoxal reductase (NADPH-dependent)"/>
    <property type="match status" value="1"/>
</dbReference>
<organism evidence="4 5">
    <name type="scientific">Saccharomyces uvarum</name>
    <name type="common">Yeast</name>
    <name type="synonym">Saccharomyces bayanus var. uvarum</name>
    <dbReference type="NCBI Taxonomy" id="230603"/>
    <lineage>
        <taxon>Eukaryota</taxon>
        <taxon>Fungi</taxon>
        <taxon>Dikarya</taxon>
        <taxon>Ascomycota</taxon>
        <taxon>Saccharomycotina</taxon>
        <taxon>Saccharomycetes</taxon>
        <taxon>Saccharomycetales</taxon>
        <taxon>Saccharomycetaceae</taxon>
        <taxon>Saccharomyces</taxon>
    </lineage>
</organism>